<reference evidence="1 2" key="1">
    <citation type="submission" date="2024-05" db="EMBL/GenBank/DDBJ databases">
        <title>Halomonas sp. CS7 16S ribosomal RNA gene Genome sequencing and assembly.</title>
        <authorList>
            <person name="Yook S."/>
        </authorList>
    </citation>
    <scope>NUCLEOTIDE SEQUENCE [LARGE SCALE GENOMIC DNA]</scope>
    <source>
        <strain evidence="1 2">CS7</strain>
    </source>
</reference>
<evidence type="ECO:0008006" key="3">
    <source>
        <dbReference type="Google" id="ProtNLM"/>
    </source>
</evidence>
<proteinExistence type="predicted"/>
<dbReference type="Proteomes" id="UP001472978">
    <property type="component" value="Unassembled WGS sequence"/>
</dbReference>
<organism evidence="1 2">
    <name type="scientific">Halomonas pelophila</name>
    <dbReference type="NCBI Taxonomy" id="3151122"/>
    <lineage>
        <taxon>Bacteria</taxon>
        <taxon>Pseudomonadati</taxon>
        <taxon>Pseudomonadota</taxon>
        <taxon>Gammaproteobacteria</taxon>
        <taxon>Oceanospirillales</taxon>
        <taxon>Halomonadaceae</taxon>
        <taxon>Halomonas</taxon>
    </lineage>
</organism>
<accession>A0ABV1N4W4</accession>
<sequence length="295" mass="33326">MSDLGNVGEADFKKWCHQADLAVNVAFVDKTGWDFIVEFPLESSLAIRDIHTSPIQCKVQVKSTKSRRRKLSIELSNLKRLATDPKPAFIVFIEYDEDDEAESAYLVHFDEELVSRVLKRLHEIEQGEEVKKLNETTMTVKYGEQNKMEFANGRSLKKEILSCVSGRLDDYVEKKLMHLKTCGYESGAGKLTFKANCGEDLNSLVEMSLGLRDQVEISNVIGFEERFGIPAKQPFTNEDRGFLSLSVEPDGECILIFKESKLSPGLSFRASLYKSPFNPGVPDSYKAIRLKGSFF</sequence>
<evidence type="ECO:0000313" key="1">
    <source>
        <dbReference type="EMBL" id="MEQ6888758.1"/>
    </source>
</evidence>
<comment type="caution">
    <text evidence="1">The sequence shown here is derived from an EMBL/GenBank/DDBJ whole genome shotgun (WGS) entry which is preliminary data.</text>
</comment>
<keyword evidence="2" id="KW-1185">Reference proteome</keyword>
<name>A0ABV1N4W4_9GAMM</name>
<evidence type="ECO:0000313" key="2">
    <source>
        <dbReference type="Proteomes" id="UP001472978"/>
    </source>
</evidence>
<dbReference type="RefSeq" id="WP_349758282.1">
    <property type="nucleotide sequence ID" value="NZ_JBEGCI010000006.1"/>
</dbReference>
<protein>
    <recommendedName>
        <fullName evidence="3">DUF4365 domain-containing protein</fullName>
    </recommendedName>
</protein>
<dbReference type="EMBL" id="JBEGCI010000006">
    <property type="protein sequence ID" value="MEQ6888758.1"/>
    <property type="molecule type" value="Genomic_DNA"/>
</dbReference>
<gene>
    <name evidence="1" type="ORF">ABE957_08760</name>
</gene>